<dbReference type="InterPro" id="IPR036378">
    <property type="entry name" value="FAS1_dom_sf"/>
</dbReference>
<evidence type="ECO:0000313" key="5">
    <source>
        <dbReference type="Proteomes" id="UP000095751"/>
    </source>
</evidence>
<feature type="signal peptide" evidence="2">
    <location>
        <begin position="1"/>
        <end position="21"/>
    </location>
</feature>
<dbReference type="EMBL" id="KV784366">
    <property type="protein sequence ID" value="OEU11757.1"/>
    <property type="molecule type" value="Genomic_DNA"/>
</dbReference>
<gene>
    <name evidence="4" type="ORF">FRACYDRAFT_263309</name>
</gene>
<keyword evidence="5" id="KW-1185">Reference proteome</keyword>
<dbReference type="PROSITE" id="PS50213">
    <property type="entry name" value="FAS1"/>
    <property type="match status" value="1"/>
</dbReference>
<dbReference type="Proteomes" id="UP000095751">
    <property type="component" value="Unassembled WGS sequence"/>
</dbReference>
<dbReference type="InParanoid" id="A0A1E7F0V0"/>
<feature type="region of interest" description="Disordered" evidence="1">
    <location>
        <begin position="222"/>
        <end position="295"/>
    </location>
</feature>
<accession>A0A1E7F0V0</accession>
<evidence type="ECO:0000256" key="2">
    <source>
        <dbReference type="SAM" id="SignalP"/>
    </source>
</evidence>
<feature type="domain" description="FAS1" evidence="3">
    <location>
        <begin position="51"/>
        <end position="201"/>
    </location>
</feature>
<feature type="chain" id="PRO_5009192578" description="FAS1 domain-containing protein" evidence="2">
    <location>
        <begin position="22"/>
        <end position="295"/>
    </location>
</feature>
<protein>
    <recommendedName>
        <fullName evidence="3">FAS1 domain-containing protein</fullName>
    </recommendedName>
</protein>
<evidence type="ECO:0000256" key="1">
    <source>
        <dbReference type="SAM" id="MobiDB-lite"/>
    </source>
</evidence>
<dbReference type="InterPro" id="IPR000782">
    <property type="entry name" value="FAS1_domain"/>
</dbReference>
<dbReference type="AlphaFoldDB" id="A0A1E7F0V0"/>
<dbReference type="KEGG" id="fcy:FRACYDRAFT_263309"/>
<evidence type="ECO:0000313" key="4">
    <source>
        <dbReference type="EMBL" id="OEU11757.1"/>
    </source>
</evidence>
<dbReference type="Pfam" id="PF02469">
    <property type="entry name" value="Fasciclin"/>
    <property type="match status" value="1"/>
</dbReference>
<dbReference type="Gene3D" id="2.30.180.10">
    <property type="entry name" value="FAS1 domain"/>
    <property type="match status" value="1"/>
</dbReference>
<organism evidence="4 5">
    <name type="scientific">Fragilariopsis cylindrus CCMP1102</name>
    <dbReference type="NCBI Taxonomy" id="635003"/>
    <lineage>
        <taxon>Eukaryota</taxon>
        <taxon>Sar</taxon>
        <taxon>Stramenopiles</taxon>
        <taxon>Ochrophyta</taxon>
        <taxon>Bacillariophyta</taxon>
        <taxon>Bacillariophyceae</taxon>
        <taxon>Bacillariophycidae</taxon>
        <taxon>Bacillariales</taxon>
        <taxon>Bacillariaceae</taxon>
        <taxon>Fragilariopsis</taxon>
    </lineage>
</organism>
<reference evidence="4 5" key="1">
    <citation type="submission" date="2016-09" db="EMBL/GenBank/DDBJ databases">
        <title>Extensive genetic diversity and differential bi-allelic expression allows diatom success in the polar Southern Ocean.</title>
        <authorList>
            <consortium name="DOE Joint Genome Institute"/>
            <person name="Mock T."/>
            <person name="Otillar R.P."/>
            <person name="Strauss J."/>
            <person name="Dupont C."/>
            <person name="Frickenhaus S."/>
            <person name="Maumus F."/>
            <person name="Mcmullan M."/>
            <person name="Sanges R."/>
            <person name="Schmutz J."/>
            <person name="Toseland A."/>
            <person name="Valas R."/>
            <person name="Veluchamy A."/>
            <person name="Ward B.J."/>
            <person name="Allen A."/>
            <person name="Barry K."/>
            <person name="Falciatore A."/>
            <person name="Ferrante M."/>
            <person name="Fortunato A.E."/>
            <person name="Gloeckner G."/>
            <person name="Gruber A."/>
            <person name="Hipkin R."/>
            <person name="Janech M."/>
            <person name="Kroth P."/>
            <person name="Leese F."/>
            <person name="Lindquist E."/>
            <person name="Lyon B.R."/>
            <person name="Martin J."/>
            <person name="Mayer C."/>
            <person name="Parker M."/>
            <person name="Quesneville H."/>
            <person name="Raymond J."/>
            <person name="Uhlig C."/>
            <person name="Valentin K.U."/>
            <person name="Worden A.Z."/>
            <person name="Armbrust E.V."/>
            <person name="Bowler C."/>
            <person name="Green B."/>
            <person name="Moulton V."/>
            <person name="Van Oosterhout C."/>
            <person name="Grigoriev I."/>
        </authorList>
    </citation>
    <scope>NUCLEOTIDE SEQUENCE [LARGE SCALE GENOMIC DNA]</scope>
    <source>
        <strain evidence="4 5">CCMP1102</strain>
    </source>
</reference>
<feature type="compositionally biased region" description="Gly residues" evidence="1">
    <location>
        <begin position="230"/>
        <end position="239"/>
    </location>
</feature>
<evidence type="ECO:0000259" key="3">
    <source>
        <dbReference type="PROSITE" id="PS50213"/>
    </source>
</evidence>
<sequence>MRIIIPSVLLSALLSITGVQGQVIPICASTDPTNAALQKKENGTIYTLLCGNGPAPFNVANPQFTTFCAALEITKLATTKSILQNVISREVTVFAPVNAAFAFITPENLQDLLTEQDKLARIIELHISDGRLLTSDLDCNREIPAINTQVEIGGTLPRPSVQESRTKCTTAGTSFQIGPGNNVPADWPEIGSPNDLFDRTQFPANPEVPLLSNADVVNNFLQPFPHNNGSKGGKGGKGSKGYYNDSKSSKSRKMGGRALDQNMINETDEDNSTHDRRKRLLESLVEPNGNIEQLD</sequence>
<keyword evidence="2" id="KW-0732">Signal</keyword>
<proteinExistence type="predicted"/>
<dbReference type="SUPFAM" id="SSF82153">
    <property type="entry name" value="FAS1 domain"/>
    <property type="match status" value="1"/>
</dbReference>
<name>A0A1E7F0V0_9STRA</name>